<reference evidence="2" key="2">
    <citation type="submission" date="2023-06" db="EMBL/GenBank/DDBJ databases">
        <authorList>
            <consortium name="Lawrence Berkeley National Laboratory"/>
            <person name="Haridas S."/>
            <person name="Hensen N."/>
            <person name="Bonometti L."/>
            <person name="Westerberg I."/>
            <person name="Brannstrom I.O."/>
            <person name="Guillou S."/>
            <person name="Cros-Aarteil S."/>
            <person name="Calhoun S."/>
            <person name="Kuo A."/>
            <person name="Mondo S."/>
            <person name="Pangilinan J."/>
            <person name="Riley R."/>
            <person name="Labutti K."/>
            <person name="Andreopoulos B."/>
            <person name="Lipzen A."/>
            <person name="Chen C."/>
            <person name="Yanf M."/>
            <person name="Daum C."/>
            <person name="Ng V."/>
            <person name="Clum A."/>
            <person name="Steindorff A."/>
            <person name="Ohm R."/>
            <person name="Martin F."/>
            <person name="Silar P."/>
            <person name="Natvig D."/>
            <person name="Lalanne C."/>
            <person name="Gautier V."/>
            <person name="Ament-Velasquez S.L."/>
            <person name="Kruys A."/>
            <person name="Hutchinson M.I."/>
            <person name="Powell A.J."/>
            <person name="Barry K."/>
            <person name="Miller A.N."/>
            <person name="Grigoriev I.V."/>
            <person name="Debuchy R."/>
            <person name="Gladieux P."/>
            <person name="Thoren M.H."/>
            <person name="Johannesson H."/>
        </authorList>
    </citation>
    <scope>NUCLEOTIDE SEQUENCE</scope>
    <source>
        <strain evidence="2">CBS 168.71</strain>
    </source>
</reference>
<keyword evidence="3" id="KW-1185">Reference proteome</keyword>
<feature type="compositionally biased region" description="Low complexity" evidence="1">
    <location>
        <begin position="286"/>
        <end position="302"/>
    </location>
</feature>
<evidence type="ECO:0000313" key="2">
    <source>
        <dbReference type="EMBL" id="KAK3290251.1"/>
    </source>
</evidence>
<evidence type="ECO:0000313" key="3">
    <source>
        <dbReference type="Proteomes" id="UP001278766"/>
    </source>
</evidence>
<evidence type="ECO:0008006" key="4">
    <source>
        <dbReference type="Google" id="ProtNLM"/>
    </source>
</evidence>
<dbReference type="RefSeq" id="XP_062653765.1">
    <property type="nucleotide sequence ID" value="XM_062808511.1"/>
</dbReference>
<proteinExistence type="predicted"/>
<feature type="region of interest" description="Disordered" evidence="1">
    <location>
        <begin position="236"/>
        <end position="257"/>
    </location>
</feature>
<evidence type="ECO:0000256" key="1">
    <source>
        <dbReference type="SAM" id="MobiDB-lite"/>
    </source>
</evidence>
<organism evidence="2 3">
    <name type="scientific">Chaetomium fimeti</name>
    <dbReference type="NCBI Taxonomy" id="1854472"/>
    <lineage>
        <taxon>Eukaryota</taxon>
        <taxon>Fungi</taxon>
        <taxon>Dikarya</taxon>
        <taxon>Ascomycota</taxon>
        <taxon>Pezizomycotina</taxon>
        <taxon>Sordariomycetes</taxon>
        <taxon>Sordariomycetidae</taxon>
        <taxon>Sordariales</taxon>
        <taxon>Chaetomiaceae</taxon>
        <taxon>Chaetomium</taxon>
    </lineage>
</organism>
<dbReference type="Proteomes" id="UP001278766">
    <property type="component" value="Unassembled WGS sequence"/>
</dbReference>
<reference evidence="2" key="1">
    <citation type="journal article" date="2023" name="Mol. Phylogenet. Evol.">
        <title>Genome-scale phylogeny and comparative genomics of the fungal order Sordariales.</title>
        <authorList>
            <person name="Hensen N."/>
            <person name="Bonometti L."/>
            <person name="Westerberg I."/>
            <person name="Brannstrom I.O."/>
            <person name="Guillou S."/>
            <person name="Cros-Aarteil S."/>
            <person name="Calhoun S."/>
            <person name="Haridas S."/>
            <person name="Kuo A."/>
            <person name="Mondo S."/>
            <person name="Pangilinan J."/>
            <person name="Riley R."/>
            <person name="LaButti K."/>
            <person name="Andreopoulos B."/>
            <person name="Lipzen A."/>
            <person name="Chen C."/>
            <person name="Yan M."/>
            <person name="Daum C."/>
            <person name="Ng V."/>
            <person name="Clum A."/>
            <person name="Steindorff A."/>
            <person name="Ohm R.A."/>
            <person name="Martin F."/>
            <person name="Silar P."/>
            <person name="Natvig D.O."/>
            <person name="Lalanne C."/>
            <person name="Gautier V."/>
            <person name="Ament-Velasquez S.L."/>
            <person name="Kruys A."/>
            <person name="Hutchinson M.I."/>
            <person name="Powell A.J."/>
            <person name="Barry K."/>
            <person name="Miller A.N."/>
            <person name="Grigoriev I.V."/>
            <person name="Debuchy R."/>
            <person name="Gladieux P."/>
            <person name="Hiltunen Thoren M."/>
            <person name="Johannesson H."/>
        </authorList>
    </citation>
    <scope>NUCLEOTIDE SEQUENCE</scope>
    <source>
        <strain evidence="2">CBS 168.71</strain>
    </source>
</reference>
<gene>
    <name evidence="2" type="ORF">B0H64DRAFT_61315</name>
</gene>
<comment type="caution">
    <text evidence="2">The sequence shown here is derived from an EMBL/GenBank/DDBJ whole genome shotgun (WGS) entry which is preliminary data.</text>
</comment>
<accession>A0AAE0LLW6</accession>
<feature type="region of interest" description="Disordered" evidence="1">
    <location>
        <begin position="380"/>
        <end position="436"/>
    </location>
</feature>
<sequence>MPRLLLPAGGRDGSSKREPQQGQGPQLADPLCILCIESFPLPGGQLCATGKHFFCYPCLELYFRTSIATDCPAPPTCCDRPLPVDPHTLPKDVYAYFDAIARRWETVGDTRCANVYCQALNPRPAELRPQRISFDCSRCGMATCYFCGNLSHLGICASVPDSGFPNPRPQPETRTPACAGVRDTCGHTRWAKGLIDSTDLPFRCDTCGSNVAYWKSFWRCRGRLCGIKECPPCATRRRRDRKTSSRPPLPVQPTADCQPGSSFYLPIPAVGPDPLTMPLNSAPVVQSGQDPQSSPSQSLSDSAAAIARDFPGANLSAGQLARLNKIIERRAMIEVYRAAIRRLEGRPRDTEGQQGARDRYAALQIYSEWLDLEGNRDADGRPILGAQLTKSDSRGTGSQQEVKDPQNTPSPVETEPKCKTPDPEEDALNTQFPEGI</sequence>
<protein>
    <recommendedName>
        <fullName evidence="4">RING-type domain-containing protein</fullName>
    </recommendedName>
</protein>
<dbReference type="GeneID" id="87845459"/>
<feature type="compositionally biased region" description="Polar residues" evidence="1">
    <location>
        <begin position="388"/>
        <end position="411"/>
    </location>
</feature>
<dbReference type="EMBL" id="JAUEPN010000014">
    <property type="protein sequence ID" value="KAK3290251.1"/>
    <property type="molecule type" value="Genomic_DNA"/>
</dbReference>
<feature type="region of interest" description="Disordered" evidence="1">
    <location>
        <begin position="278"/>
        <end position="302"/>
    </location>
</feature>
<dbReference type="AlphaFoldDB" id="A0AAE0LLW6"/>
<feature type="region of interest" description="Disordered" evidence="1">
    <location>
        <begin position="1"/>
        <end position="25"/>
    </location>
</feature>
<name>A0AAE0LLW6_9PEZI</name>